<dbReference type="EMBL" id="JAESWA010000017">
    <property type="protein sequence ID" value="MBL4931019.1"/>
    <property type="molecule type" value="Genomic_DNA"/>
</dbReference>
<proteinExistence type="predicted"/>
<reference evidence="2" key="1">
    <citation type="submission" date="2021-01" db="EMBL/GenBank/DDBJ databases">
        <title>Genome public.</title>
        <authorList>
            <person name="Liu C."/>
            <person name="Sun Q."/>
        </authorList>
    </citation>
    <scope>NUCLEOTIDE SEQUENCE</scope>
    <source>
        <strain evidence="2">YIM B02565</strain>
    </source>
</reference>
<feature type="transmembrane region" description="Helical" evidence="1">
    <location>
        <begin position="33"/>
        <end position="51"/>
    </location>
</feature>
<keyword evidence="1" id="KW-0472">Membrane</keyword>
<sequence>MELIKEWVIDIAFTLVFMTAIEMLIVNNSFKKYVKFVLGLVLIVVLLKPILQLFGNSDASFVNEIINNQVKLESSSNLDNSNIKNSNKETKEKIITNLQNNANSILKKKYKDIDFESEFQGDIDLEKYNIEIKNVNIYISSKKIKPISKIKIGEDEDKEEANIKEKDGIKDAISEEFGVNKDKIKVFYKS</sequence>
<evidence type="ECO:0000313" key="3">
    <source>
        <dbReference type="Proteomes" id="UP000623681"/>
    </source>
</evidence>
<gene>
    <name evidence="2" type="primary">spoIIIAF</name>
    <name evidence="2" type="ORF">JK634_04315</name>
</gene>
<comment type="caution">
    <text evidence="2">The sequence shown here is derived from an EMBL/GenBank/DDBJ whole genome shotgun (WGS) entry which is preliminary data.</text>
</comment>
<feature type="transmembrane region" description="Helical" evidence="1">
    <location>
        <begin position="7"/>
        <end position="27"/>
    </location>
</feature>
<protein>
    <submittedName>
        <fullName evidence="2">Stage III sporulation protein AF</fullName>
    </submittedName>
</protein>
<dbReference type="AlphaFoldDB" id="A0A937K3Q0"/>
<dbReference type="NCBIfam" id="TIGR02896">
    <property type="entry name" value="spore_III_AF"/>
    <property type="match status" value="1"/>
</dbReference>
<dbReference type="InterPro" id="IPR014245">
    <property type="entry name" value="Spore_III_AF"/>
</dbReference>
<dbReference type="Pfam" id="PF09581">
    <property type="entry name" value="Spore_III_AF"/>
    <property type="match status" value="1"/>
</dbReference>
<organism evidence="2 3">
    <name type="scientific">Clostridium paridis</name>
    <dbReference type="NCBI Taxonomy" id="2803863"/>
    <lineage>
        <taxon>Bacteria</taxon>
        <taxon>Bacillati</taxon>
        <taxon>Bacillota</taxon>
        <taxon>Clostridia</taxon>
        <taxon>Eubacteriales</taxon>
        <taxon>Clostridiaceae</taxon>
        <taxon>Clostridium</taxon>
    </lineage>
</organism>
<keyword evidence="1" id="KW-0812">Transmembrane</keyword>
<accession>A0A937K3Q0</accession>
<name>A0A937K3Q0_9CLOT</name>
<evidence type="ECO:0000256" key="1">
    <source>
        <dbReference type="SAM" id="Phobius"/>
    </source>
</evidence>
<keyword evidence="1" id="KW-1133">Transmembrane helix</keyword>
<keyword evidence="3" id="KW-1185">Reference proteome</keyword>
<evidence type="ECO:0000313" key="2">
    <source>
        <dbReference type="EMBL" id="MBL4931019.1"/>
    </source>
</evidence>
<dbReference type="Proteomes" id="UP000623681">
    <property type="component" value="Unassembled WGS sequence"/>
</dbReference>
<dbReference type="RefSeq" id="WP_202766393.1">
    <property type="nucleotide sequence ID" value="NZ_JAESWA010000017.1"/>
</dbReference>